<protein>
    <submittedName>
        <fullName evidence="1">Uncharacterized protein</fullName>
    </submittedName>
</protein>
<organism evidence="1 2">
    <name type="scientific">Ralstonia insidiosa</name>
    <dbReference type="NCBI Taxonomy" id="190721"/>
    <lineage>
        <taxon>Bacteria</taxon>
        <taxon>Pseudomonadati</taxon>
        <taxon>Pseudomonadota</taxon>
        <taxon>Betaproteobacteria</taxon>
        <taxon>Burkholderiales</taxon>
        <taxon>Burkholderiaceae</taxon>
        <taxon>Ralstonia</taxon>
    </lineage>
</organism>
<accession>A0A192A0Z0</accession>
<gene>
    <name evidence="1" type="ORF">A9Y76_16775</name>
</gene>
<keyword evidence="2" id="KW-1185">Reference proteome</keyword>
<sequence length="70" mass="7717">MTVEELQSNLFQLIDVYVTSSTVNDELTSLVNRHDVPVKAILVDLTLSVSEGQISEADAQTIGDILFNYC</sequence>
<name>A0A192A0Z0_9RALS</name>
<evidence type="ECO:0000313" key="1">
    <source>
        <dbReference type="EMBL" id="ANJ74003.1"/>
    </source>
</evidence>
<dbReference type="GeneID" id="61527679"/>
<dbReference type="Proteomes" id="UP000078572">
    <property type="component" value="Chromosome 1"/>
</dbReference>
<evidence type="ECO:0000313" key="2">
    <source>
        <dbReference type="Proteomes" id="UP000078572"/>
    </source>
</evidence>
<dbReference type="RefSeq" id="WP_064805624.1">
    <property type="nucleotide sequence ID" value="NZ_CP016022.1"/>
</dbReference>
<proteinExistence type="predicted"/>
<dbReference type="EMBL" id="CP016022">
    <property type="protein sequence ID" value="ANJ74003.1"/>
    <property type="molecule type" value="Genomic_DNA"/>
</dbReference>
<dbReference type="AlphaFoldDB" id="A0A192A0Z0"/>
<reference evidence="2" key="1">
    <citation type="submission" date="2016-06" db="EMBL/GenBank/DDBJ databases">
        <authorList>
            <person name="Xu Y."/>
            <person name="Nagy A."/>
            <person name="Yan X."/>
            <person name="Kim S.W."/>
            <person name="Haley B."/>
            <person name="Liu N.T."/>
            <person name="Nou X."/>
        </authorList>
    </citation>
    <scope>NUCLEOTIDE SEQUENCE [LARGE SCALE GENOMIC DNA]</scope>
    <source>
        <strain evidence="2">ATCC 49129</strain>
    </source>
</reference>